<feature type="transmembrane region" description="Helical" evidence="1">
    <location>
        <begin position="52"/>
        <end position="74"/>
    </location>
</feature>
<feature type="transmembrane region" description="Helical" evidence="1">
    <location>
        <begin position="12"/>
        <end position="32"/>
    </location>
</feature>
<organism evidence="2 3">
    <name type="scientific">Pseudophaeobacter arcticus</name>
    <dbReference type="NCBI Taxonomy" id="385492"/>
    <lineage>
        <taxon>Bacteria</taxon>
        <taxon>Pseudomonadati</taxon>
        <taxon>Pseudomonadota</taxon>
        <taxon>Alphaproteobacteria</taxon>
        <taxon>Rhodobacterales</taxon>
        <taxon>Paracoccaceae</taxon>
        <taxon>Pseudophaeobacter</taxon>
    </lineage>
</organism>
<keyword evidence="3" id="KW-1185">Reference proteome</keyword>
<dbReference type="Proteomes" id="UP001441944">
    <property type="component" value="Unassembled WGS sequence"/>
</dbReference>
<dbReference type="EMBL" id="BAABWU010000003">
    <property type="protein sequence ID" value="GAA6195852.1"/>
    <property type="molecule type" value="Genomic_DNA"/>
</dbReference>
<evidence type="ECO:0000313" key="2">
    <source>
        <dbReference type="EMBL" id="GAA6195852.1"/>
    </source>
</evidence>
<comment type="caution">
    <text evidence="2">The sequence shown here is derived from an EMBL/GenBank/DDBJ whole genome shotgun (WGS) entry which is preliminary data.</text>
</comment>
<keyword evidence="1" id="KW-0812">Transmembrane</keyword>
<evidence type="ECO:0000313" key="3">
    <source>
        <dbReference type="Proteomes" id="UP001441944"/>
    </source>
</evidence>
<accession>A0ABQ0AJ16</accession>
<name>A0ABQ0AJ16_9RHOB</name>
<proteinExistence type="predicted"/>
<evidence type="ECO:0008006" key="4">
    <source>
        <dbReference type="Google" id="ProtNLM"/>
    </source>
</evidence>
<keyword evidence="1" id="KW-1133">Transmembrane helix</keyword>
<keyword evidence="1" id="KW-0472">Membrane</keyword>
<evidence type="ECO:0000256" key="1">
    <source>
        <dbReference type="SAM" id="Phobius"/>
    </source>
</evidence>
<protein>
    <recommendedName>
        <fullName evidence="4">Solute:sodium symporter small subunit</fullName>
    </recommendedName>
</protein>
<gene>
    <name evidence="2" type="ORF">NBRC116598_12960</name>
</gene>
<dbReference type="RefSeq" id="WP_353398101.1">
    <property type="nucleotide sequence ID" value="NZ_BAABWU010000003.1"/>
</dbReference>
<sequence>MEQVLAEPDVTAFMVWLGGYLSVFVLLLWWSRQFRECFLDWITLKDPFGLRFWGQNILFAAFTLAYFAVAVLFLGR</sequence>
<reference evidence="2 3" key="1">
    <citation type="submission" date="2024-04" db="EMBL/GenBank/DDBJ databases">
        <title>Draft genome sequence of Pseudophaeobacter arcticus NBRC 116598.</title>
        <authorList>
            <person name="Miyakawa T."/>
            <person name="Kusuya Y."/>
            <person name="Miura T."/>
        </authorList>
    </citation>
    <scope>NUCLEOTIDE SEQUENCE [LARGE SCALE GENOMIC DNA]</scope>
    <source>
        <strain evidence="2 3">SU-CL00105</strain>
    </source>
</reference>